<dbReference type="GO" id="GO:0006406">
    <property type="term" value="P:mRNA export from nucleus"/>
    <property type="evidence" value="ECO:0007669"/>
    <property type="project" value="TreeGrafter"/>
</dbReference>
<organism evidence="2 3">
    <name type="scientific">Eumeta variegata</name>
    <name type="common">Bagworm moth</name>
    <name type="synonym">Eumeta japonica</name>
    <dbReference type="NCBI Taxonomy" id="151549"/>
    <lineage>
        <taxon>Eukaryota</taxon>
        <taxon>Metazoa</taxon>
        <taxon>Ecdysozoa</taxon>
        <taxon>Arthropoda</taxon>
        <taxon>Hexapoda</taxon>
        <taxon>Insecta</taxon>
        <taxon>Pterygota</taxon>
        <taxon>Neoptera</taxon>
        <taxon>Endopterygota</taxon>
        <taxon>Lepidoptera</taxon>
        <taxon>Glossata</taxon>
        <taxon>Ditrysia</taxon>
        <taxon>Tineoidea</taxon>
        <taxon>Psychidae</taxon>
        <taxon>Oiketicinae</taxon>
        <taxon>Eumeta</taxon>
    </lineage>
</organism>
<comment type="caution">
    <text evidence="2">The sequence shown here is derived from an EMBL/GenBank/DDBJ whole genome shotgun (WGS) entry which is preliminary data.</text>
</comment>
<accession>A0A4C1SU86</accession>
<dbReference type="PANTHER" id="PTHR18898:SF2">
    <property type="entry name" value="NUCLEOPROTEIN TPR"/>
    <property type="match status" value="1"/>
</dbReference>
<dbReference type="EMBL" id="BGZK01003911">
    <property type="protein sequence ID" value="GBP05506.1"/>
    <property type="molecule type" value="Genomic_DNA"/>
</dbReference>
<evidence type="ECO:0000256" key="1">
    <source>
        <dbReference type="SAM" id="MobiDB-lite"/>
    </source>
</evidence>
<feature type="region of interest" description="Disordered" evidence="1">
    <location>
        <begin position="18"/>
        <end position="55"/>
    </location>
</feature>
<keyword evidence="3" id="KW-1185">Reference proteome</keyword>
<proteinExistence type="predicted"/>
<evidence type="ECO:0000313" key="2">
    <source>
        <dbReference type="EMBL" id="GBP05506.1"/>
    </source>
</evidence>
<name>A0A4C1SU86_EUMVA</name>
<dbReference type="PANTHER" id="PTHR18898">
    <property type="entry name" value="NUCLEOPROTEIN TPR-RELATED"/>
    <property type="match status" value="1"/>
</dbReference>
<sequence>MEGKARLEQRLDETVRELSAQRRRFQEEEDRFRETTNDLKRQADSAKKQMEDEKAQADKLRLELISLREELKVKTMQIDELSKKLQESLTPSKNDNPIVLANKKAREFEVKYEEAKIEIESLTTNLIKAKEHADQYYKMSQSAETEIKNLHDLHTEYIEKPKPN</sequence>
<dbReference type="STRING" id="151549.A0A4C1SU86"/>
<gene>
    <name evidence="2" type="primary">Mtor</name>
    <name evidence="2" type="ORF">EVAR_67115_1</name>
</gene>
<reference evidence="2 3" key="1">
    <citation type="journal article" date="2019" name="Commun. Biol.">
        <title>The bagworm genome reveals a unique fibroin gene that provides high tensile strength.</title>
        <authorList>
            <person name="Kono N."/>
            <person name="Nakamura H."/>
            <person name="Ohtoshi R."/>
            <person name="Tomita M."/>
            <person name="Numata K."/>
            <person name="Arakawa K."/>
        </authorList>
    </citation>
    <scope>NUCLEOTIDE SEQUENCE [LARGE SCALE GENOMIC DNA]</scope>
</reference>
<dbReference type="GO" id="GO:0005643">
    <property type="term" value="C:nuclear pore"/>
    <property type="evidence" value="ECO:0007669"/>
    <property type="project" value="TreeGrafter"/>
</dbReference>
<dbReference type="OrthoDB" id="343070at2759"/>
<dbReference type="GO" id="GO:1901673">
    <property type="term" value="P:regulation of mitotic spindle assembly"/>
    <property type="evidence" value="ECO:0007669"/>
    <property type="project" value="TreeGrafter"/>
</dbReference>
<dbReference type="AlphaFoldDB" id="A0A4C1SU86"/>
<dbReference type="GO" id="GO:0017056">
    <property type="term" value="F:structural constituent of nuclear pore"/>
    <property type="evidence" value="ECO:0007669"/>
    <property type="project" value="TreeGrafter"/>
</dbReference>
<evidence type="ECO:0000313" key="3">
    <source>
        <dbReference type="Proteomes" id="UP000299102"/>
    </source>
</evidence>
<dbReference type="Proteomes" id="UP000299102">
    <property type="component" value="Unassembled WGS sequence"/>
</dbReference>
<protein>
    <submittedName>
        <fullName evidence="2">Nucleoprotein TPR</fullName>
    </submittedName>
</protein>